<accession>A0A077ECV6</accession>
<gene>
    <name evidence="1" type="ORF">BD94_1542</name>
</gene>
<name>A0A077ECV6_9FLAO</name>
<dbReference type="KEGG" id="eao:BD94_1542"/>
<protein>
    <submittedName>
        <fullName evidence="1">Uncharacterized protein</fullName>
    </submittedName>
</protein>
<reference evidence="1 2" key="1">
    <citation type="journal article" date="2013" name="Lancet">
        <title>First case of E anophelis outbreak in an intensive-care unit.</title>
        <authorList>
            <person name="Teo J."/>
            <person name="Tan S.Y."/>
            <person name="Tay M."/>
            <person name="Ding Y."/>
            <person name="Kjelleberg S."/>
            <person name="Givskov M."/>
            <person name="Lin R.T."/>
            <person name="Yang L."/>
        </authorList>
    </citation>
    <scope>NUCLEOTIDE SEQUENCE [LARGE SCALE GENOMIC DNA]</scope>
    <source>
        <strain evidence="1 2">NUHP1</strain>
    </source>
</reference>
<dbReference type="EMBL" id="CP007547">
    <property type="protein sequence ID" value="AIL45317.1"/>
    <property type="molecule type" value="Genomic_DNA"/>
</dbReference>
<dbReference type="STRING" id="1338011.BD94_1542"/>
<dbReference type="HOGENOM" id="CLU_3199247_0_0_10"/>
<dbReference type="Proteomes" id="UP000028933">
    <property type="component" value="Chromosome"/>
</dbReference>
<sequence length="45" mass="5315">MAQENTVPCIYFTQVRILPDTILCKYYNMVGKFYSGKMKTWAIFT</sequence>
<evidence type="ECO:0000313" key="2">
    <source>
        <dbReference type="Proteomes" id="UP000028933"/>
    </source>
</evidence>
<organism evidence="1 2">
    <name type="scientific">Elizabethkingia anophelis NUHP1</name>
    <dbReference type="NCBI Taxonomy" id="1338011"/>
    <lineage>
        <taxon>Bacteria</taxon>
        <taxon>Pseudomonadati</taxon>
        <taxon>Bacteroidota</taxon>
        <taxon>Flavobacteriia</taxon>
        <taxon>Flavobacteriales</taxon>
        <taxon>Weeksellaceae</taxon>
        <taxon>Elizabethkingia</taxon>
    </lineage>
</organism>
<evidence type="ECO:0000313" key="1">
    <source>
        <dbReference type="EMBL" id="AIL45317.1"/>
    </source>
</evidence>
<proteinExistence type="predicted"/>
<dbReference type="AlphaFoldDB" id="A0A077ECV6"/>